<feature type="domain" description="Glycosyl transferase family 1" evidence="1">
    <location>
        <begin position="433"/>
        <end position="560"/>
    </location>
</feature>
<dbReference type="GO" id="GO:0016757">
    <property type="term" value="F:glycosyltransferase activity"/>
    <property type="evidence" value="ECO:0007669"/>
    <property type="project" value="UniProtKB-KW"/>
</dbReference>
<dbReference type="EC" id="2.4.1.-" evidence="2"/>
<evidence type="ECO:0000313" key="3">
    <source>
        <dbReference type="Proteomes" id="UP000198460"/>
    </source>
</evidence>
<dbReference type="PANTHER" id="PTHR45947:SF3">
    <property type="entry name" value="SULFOQUINOVOSYL TRANSFERASE SQD2"/>
    <property type="match status" value="1"/>
</dbReference>
<dbReference type="Gene3D" id="3.40.50.2000">
    <property type="entry name" value="Glycogen Phosphorylase B"/>
    <property type="match status" value="1"/>
</dbReference>
<organism evidence="2 3">
    <name type="scientific">Burkholderia singularis</name>
    <dbReference type="NCBI Taxonomy" id="1503053"/>
    <lineage>
        <taxon>Bacteria</taxon>
        <taxon>Pseudomonadati</taxon>
        <taxon>Pseudomonadota</taxon>
        <taxon>Betaproteobacteria</taxon>
        <taxon>Burkholderiales</taxon>
        <taxon>Burkholderiaceae</taxon>
        <taxon>Burkholderia</taxon>
        <taxon>pseudomallei group</taxon>
    </lineage>
</organism>
<reference evidence="2 3" key="1">
    <citation type="submission" date="2017-04" db="EMBL/GenBank/DDBJ databases">
        <authorList>
            <person name="Afonso C.L."/>
            <person name="Miller P.J."/>
            <person name="Scott M.A."/>
            <person name="Spackman E."/>
            <person name="Goraichik I."/>
            <person name="Dimitrov K.M."/>
            <person name="Suarez D.L."/>
            <person name="Swayne D.E."/>
        </authorList>
    </citation>
    <scope>NUCLEOTIDE SEQUENCE [LARGE SCALE GENOMIC DNA]</scope>
    <source>
        <strain evidence="2">LMG 28154</strain>
    </source>
</reference>
<evidence type="ECO:0000259" key="1">
    <source>
        <dbReference type="Pfam" id="PF00534"/>
    </source>
</evidence>
<dbReference type="EMBL" id="FXAN01000046">
    <property type="protein sequence ID" value="SMF99912.1"/>
    <property type="molecule type" value="Genomic_DNA"/>
</dbReference>
<dbReference type="Pfam" id="PF00534">
    <property type="entry name" value="Glycos_transf_1"/>
    <property type="match status" value="1"/>
</dbReference>
<evidence type="ECO:0000313" key="2">
    <source>
        <dbReference type="EMBL" id="SMF99912.1"/>
    </source>
</evidence>
<proteinExistence type="predicted"/>
<dbReference type="AlphaFoldDB" id="A0A238H3V9"/>
<keyword evidence="2" id="KW-0328">Glycosyltransferase</keyword>
<dbReference type="PANTHER" id="PTHR45947">
    <property type="entry name" value="SULFOQUINOVOSYL TRANSFERASE SQD2"/>
    <property type="match status" value="1"/>
</dbReference>
<dbReference type="InterPro" id="IPR050194">
    <property type="entry name" value="Glycosyltransferase_grp1"/>
</dbReference>
<accession>A0A238H3V9</accession>
<gene>
    <name evidence="2" type="ORF">BSIN_3100</name>
</gene>
<sequence length="575" mass="64241">MLEIDALYAVDGLRNTDMNISNAPILDRENDLTEFRWSIDHLAVNEDGALLLFGWALHVKREIKRLIVVCHGSDGEELHFPVTYGTERVDVARSMPEVIHASTSGFYYFGHLPLSGKTSVSLKVTLADGSSVTLPSGREVEKKAAASGVSSATTRTRIQAYRYLLGRAWHFAASGRFTDLGAAAARYLRNRPPKVAGGLDGILSRLSQQKETVLVIDHDLGGGANQFRRKLMRDLVSSNAQVLLLTFHLPSLRYAIELHVDDELVRVAVNGERLFTELQRLPLNRIHYNNSVSFTNQLSLLHALILIHSSRAVPITFYLHDYHSICPSHFLLDNHGKFCNIPDLQRCAKCLPAMSSGLVSLFAERDIGLWRKVWFDFLTQTTEIVCFSNASLQLLLKAYPGLADHRRLVVRPHDMSDFPVKQITFDLDRPLNIGVVGRINEHKGAAIVAEMADALERRNKGERITVLGALDAARVSGVLHVTGAYERDKLSDLVDKHQINMIAFTSIWPETFSFVVSEVMNLGLPIVCFDMGAPAERVRSYSLGKEIPFCDGATLVETIVAFKDELRKKRQLHRV</sequence>
<dbReference type="InterPro" id="IPR001296">
    <property type="entry name" value="Glyco_trans_1"/>
</dbReference>
<dbReference type="Proteomes" id="UP000198460">
    <property type="component" value="Unassembled WGS sequence"/>
</dbReference>
<dbReference type="SUPFAM" id="SSF53756">
    <property type="entry name" value="UDP-Glycosyltransferase/glycogen phosphorylase"/>
    <property type="match status" value="1"/>
</dbReference>
<protein>
    <submittedName>
        <fullName evidence="2">Glycosyltransferase</fullName>
        <ecNumber evidence="2">2.4.1.-</ecNumber>
    </submittedName>
</protein>
<name>A0A238H3V9_9BURK</name>
<keyword evidence="2" id="KW-0808">Transferase</keyword>